<sequence>MRPFNKAGDIGQFIQHGLKAVLVVGLLGHGHYP</sequence>
<gene>
    <name evidence="1" type="ORF">MGR_1513</name>
</gene>
<evidence type="ECO:0000313" key="1">
    <source>
        <dbReference type="EMBL" id="CAM75856.1"/>
    </source>
</evidence>
<proteinExistence type="predicted"/>
<accession>A4TYZ9</accession>
<dbReference type="EMBL" id="CU459003">
    <property type="protein sequence ID" value="CAM75856.1"/>
    <property type="molecule type" value="Genomic_DNA"/>
</dbReference>
<dbReference type="AlphaFoldDB" id="A4TYZ9"/>
<organism evidence="1">
    <name type="scientific">Magnetospirillum gryphiswaldense</name>
    <dbReference type="NCBI Taxonomy" id="55518"/>
    <lineage>
        <taxon>Bacteria</taxon>
        <taxon>Pseudomonadati</taxon>
        <taxon>Pseudomonadota</taxon>
        <taxon>Alphaproteobacteria</taxon>
        <taxon>Rhodospirillales</taxon>
        <taxon>Rhodospirillaceae</taxon>
        <taxon>Magnetospirillum</taxon>
    </lineage>
</organism>
<protein>
    <submittedName>
        <fullName evidence="1">Uncharacterized protein</fullName>
    </submittedName>
</protein>
<reference evidence="1" key="1">
    <citation type="journal article" date="2007" name="J. Bacteriol.">
        <title>Comparative genome analysis of four magnetotactic bacteria reveals a complex set of group-specific genes implicated in magnetosome biomineralization and function.</title>
        <authorList>
            <person name="Richter M."/>
            <person name="Kube M."/>
            <person name="Bazylinski D.A."/>
            <person name="Lombardot T."/>
            <person name="Gloeckner F.O."/>
            <person name="Reinhardt R."/>
            <person name="Schueler D."/>
        </authorList>
    </citation>
    <scope>NUCLEOTIDE SEQUENCE</scope>
    <source>
        <strain evidence="1">MSR-1</strain>
    </source>
</reference>
<name>A4TYZ9_9PROT</name>